<feature type="region of interest" description="Disordered" evidence="3">
    <location>
        <begin position="707"/>
        <end position="741"/>
    </location>
</feature>
<keyword evidence="2" id="KW-0804">Transcription</keyword>
<proteinExistence type="predicted"/>
<dbReference type="CDD" id="cd18915">
    <property type="entry name" value="bHLH_AtLHW_like"/>
    <property type="match status" value="1"/>
</dbReference>
<dbReference type="InterPro" id="IPR043561">
    <property type="entry name" value="LHW-like"/>
</dbReference>
<protein>
    <recommendedName>
        <fullName evidence="4">BHLH domain-containing protein</fullName>
    </recommendedName>
</protein>
<dbReference type="GO" id="GO:0003700">
    <property type="term" value="F:DNA-binding transcription factor activity"/>
    <property type="evidence" value="ECO:0007669"/>
    <property type="project" value="InterPro"/>
</dbReference>
<evidence type="ECO:0000313" key="5">
    <source>
        <dbReference type="EMBL" id="KAK9170296.1"/>
    </source>
</evidence>
<evidence type="ECO:0000256" key="1">
    <source>
        <dbReference type="ARBA" id="ARBA00023015"/>
    </source>
</evidence>
<dbReference type="Proteomes" id="UP001420932">
    <property type="component" value="Unassembled WGS sequence"/>
</dbReference>
<feature type="domain" description="BHLH" evidence="4">
    <location>
        <begin position="728"/>
        <end position="777"/>
    </location>
</feature>
<evidence type="ECO:0000259" key="4">
    <source>
        <dbReference type="PROSITE" id="PS50888"/>
    </source>
</evidence>
<evidence type="ECO:0000313" key="6">
    <source>
        <dbReference type="Proteomes" id="UP001420932"/>
    </source>
</evidence>
<dbReference type="GO" id="GO:0046983">
    <property type="term" value="F:protein dimerization activity"/>
    <property type="evidence" value="ECO:0007669"/>
    <property type="project" value="InterPro"/>
</dbReference>
<feature type="compositionally biased region" description="Low complexity" evidence="3">
    <location>
        <begin position="664"/>
        <end position="675"/>
    </location>
</feature>
<comment type="caution">
    <text evidence="5">The sequence shown here is derived from an EMBL/GenBank/DDBJ whole genome shotgun (WGS) entry which is preliminary data.</text>
</comment>
<dbReference type="InterPro" id="IPR011598">
    <property type="entry name" value="bHLH_dom"/>
</dbReference>
<reference evidence="5 6" key="1">
    <citation type="submission" date="2024-01" db="EMBL/GenBank/DDBJ databases">
        <title>Genome assemblies of Stephania.</title>
        <authorList>
            <person name="Yang L."/>
        </authorList>
    </citation>
    <scope>NUCLEOTIDE SEQUENCE [LARGE SCALE GENOMIC DNA]</scope>
    <source>
        <strain evidence="5">YNDBR</strain>
        <tissue evidence="5">Leaf</tissue>
    </source>
</reference>
<organism evidence="5 6">
    <name type="scientific">Stephania yunnanensis</name>
    <dbReference type="NCBI Taxonomy" id="152371"/>
    <lineage>
        <taxon>Eukaryota</taxon>
        <taxon>Viridiplantae</taxon>
        <taxon>Streptophyta</taxon>
        <taxon>Embryophyta</taxon>
        <taxon>Tracheophyta</taxon>
        <taxon>Spermatophyta</taxon>
        <taxon>Magnoliopsida</taxon>
        <taxon>Ranunculales</taxon>
        <taxon>Menispermaceae</taxon>
        <taxon>Menispermoideae</taxon>
        <taxon>Cissampelideae</taxon>
        <taxon>Stephania</taxon>
    </lineage>
</organism>
<dbReference type="EMBL" id="JBBNAF010000001">
    <property type="protein sequence ID" value="KAK9170296.1"/>
    <property type="molecule type" value="Genomic_DNA"/>
</dbReference>
<feature type="compositionally biased region" description="Basic and acidic residues" evidence="3">
    <location>
        <begin position="729"/>
        <end position="741"/>
    </location>
</feature>
<dbReference type="PANTHER" id="PTHR46196">
    <property type="entry name" value="TRANSCRIPTION FACTOR BHLH155-LIKE ISOFORM X1-RELATED"/>
    <property type="match status" value="1"/>
</dbReference>
<sequence length="942" mass="102211">MGREKMMMTGNLEAARNAGLIVDRRSCLCLCLCLRVCDSMGHVLREALKCLCGKNRWSYAVFWKIGLRNPTLLVWEAFHYEGCHGSGFQAEDRVSILINKMMINNQVHVLGESLVGRAAFTGDHQWILQQNMRDVYLPEVLREAHHQFLAGIQTIAVIPVMPHGVVQLGSTLPMVENVGFVHEVKSLFAQLGGIPGALLSDCYAEEGCNQKIGSFTSVRDPFPVCSVDNSHCQVAMPNCNQEISASPLSGLGSRSSHSFLTQSQNCYQSNSALQRASISATSVNPVSNHVQVNAQQVSMPSLHLDGNLESAAVRAQVIHSRSDALLSKWTNPNNSSSSLSHHLIQSASSGTSLTPIEQQNYTGASNLMPNGGAMPSLNDSVIVSLLSRSEPNKGGNGLLMPTSVSCSHNIADPYVIPKKGLQNNSSDMVSVPISYGNSANDNNVLSGIPCQTRSSTGNIHAHHKPNGWQSVKNGLRQALNIPPDLPSCGRAPDSQRDCNISSLKHDLENVGFHNIIHDDGIRHSSGDDLFDMLGLDSKSKQLHDTWNGVFIYGSEANAKNISVDSSACITQVDGGHDLSAANDGVSESGIFSESTDHLLDAIVSKAHSRARQELEDNISCWTTLTKVSCSSVLTDAPTGGQPIAPDQKPGKSFGHPTALAKAQGMGSSSFMSGCSKDNIGESSQMNSTYTSQISLLSEDFNNCKCDNSVSTAHSKRPDETGKSNRKRLRPGENPRPRPKDRQMIQDRLTELREIVPNGAKCSIDALLERTIKHMLFLQSVTKHADKLKHTGESKIISKDGGLLLKDNFEGGATWAFEVGPQSMVCPIIVEDLNPPRQMLVEMLCEDQGFFLEIADIIRGMGLTILKGVMEARQDKVWVRFTVEANRDVTRMEIFFSLVHMLEQVMKSNAAESKGTDGGGTAIAETPYHQAFVPATVPSNSLH</sequence>
<gene>
    <name evidence="5" type="ORF">Syun_002436</name>
</gene>
<accession>A0AAP0LFQ5</accession>
<dbReference type="Pfam" id="PF23176">
    <property type="entry name" value="bHLH_LHW"/>
    <property type="match status" value="1"/>
</dbReference>
<dbReference type="AlphaFoldDB" id="A0AAP0LFQ5"/>
<keyword evidence="6" id="KW-1185">Reference proteome</keyword>
<dbReference type="Pfam" id="PF14215">
    <property type="entry name" value="bHLH-MYC_N"/>
    <property type="match status" value="2"/>
</dbReference>
<dbReference type="InterPro" id="IPR025610">
    <property type="entry name" value="MYC/MYB_N"/>
</dbReference>
<keyword evidence="1" id="KW-0805">Transcription regulation</keyword>
<name>A0AAP0LFQ5_9MAGN</name>
<feature type="region of interest" description="Disordered" evidence="3">
    <location>
        <begin position="638"/>
        <end position="685"/>
    </location>
</feature>
<evidence type="ECO:0000256" key="2">
    <source>
        <dbReference type="ARBA" id="ARBA00023163"/>
    </source>
</evidence>
<evidence type="ECO:0000256" key="3">
    <source>
        <dbReference type="SAM" id="MobiDB-lite"/>
    </source>
</evidence>
<dbReference type="PROSITE" id="PS50888">
    <property type="entry name" value="BHLH"/>
    <property type="match status" value="1"/>
</dbReference>
<dbReference type="PANTHER" id="PTHR46196:SF4">
    <property type="entry name" value="TRANSCRIPTION FACTOR LHW"/>
    <property type="match status" value="1"/>
</dbReference>